<comment type="caution">
    <text evidence="1">The sequence shown here is derived from an EMBL/GenBank/DDBJ whole genome shotgun (WGS) entry which is preliminary data.</text>
</comment>
<dbReference type="PANTHER" id="PTHR34220:SF7">
    <property type="entry name" value="SENSOR HISTIDINE KINASE YPDA"/>
    <property type="match status" value="1"/>
</dbReference>
<dbReference type="EMBL" id="JAGKSB010000013">
    <property type="protein sequence ID" value="MBP3944070.1"/>
    <property type="molecule type" value="Genomic_DNA"/>
</dbReference>
<reference evidence="1" key="1">
    <citation type="submission" date="2021-03" db="EMBL/GenBank/DDBJ databases">
        <authorList>
            <person name="Lu T."/>
            <person name="Wang Q."/>
            <person name="Han X."/>
        </authorList>
    </citation>
    <scope>NUCLEOTIDE SEQUENCE</scope>
    <source>
        <strain evidence="1">WQ 2009</strain>
    </source>
</reference>
<dbReference type="Proteomes" id="UP000679691">
    <property type="component" value="Unassembled WGS sequence"/>
</dbReference>
<sequence length="204" mass="23571">MLGRLKKIFSPKGELPHAESYTLSAKLSFESSKWDQELLTSIAEGISTQQELGLPLFQEYTRFIVGLEENSFHAVAREMTHMQHYLQLKKLFQKEGFYYTIKEDLAEEFTIPALLWMPLLLNACRHGIATIEKYPIRIQVRTTSQAATFTISNRVNHYVHDQSANSLIDLLRERLQNHFPTNHSLLINSNSNIFKVTLTIFKPC</sequence>
<dbReference type="RefSeq" id="WP_353547575.1">
    <property type="nucleotide sequence ID" value="NZ_JAGKSB010000013.1"/>
</dbReference>
<proteinExistence type="predicted"/>
<name>A0A8T4HAD1_9SPHI</name>
<accession>A0A8T4HAD1</accession>
<dbReference type="PANTHER" id="PTHR34220">
    <property type="entry name" value="SENSOR HISTIDINE KINASE YPDA"/>
    <property type="match status" value="1"/>
</dbReference>
<organism evidence="1 2">
    <name type="scientific">Rhinopithecimicrobium faecis</name>
    <dbReference type="NCBI Taxonomy" id="2820698"/>
    <lineage>
        <taxon>Bacteria</taxon>
        <taxon>Pseudomonadati</taxon>
        <taxon>Bacteroidota</taxon>
        <taxon>Sphingobacteriia</taxon>
        <taxon>Sphingobacteriales</taxon>
        <taxon>Sphingobacteriaceae</taxon>
        <taxon>Rhinopithecimicrobium</taxon>
    </lineage>
</organism>
<dbReference type="InterPro" id="IPR050640">
    <property type="entry name" value="Bact_2-comp_sensor_kinase"/>
</dbReference>
<keyword evidence="2" id="KW-1185">Reference proteome</keyword>
<evidence type="ECO:0000313" key="2">
    <source>
        <dbReference type="Proteomes" id="UP000679691"/>
    </source>
</evidence>
<protein>
    <recommendedName>
        <fullName evidence="3">Signal transduction histidine kinase internal region domain-containing protein</fullName>
    </recommendedName>
</protein>
<dbReference type="AlphaFoldDB" id="A0A8T4HAD1"/>
<gene>
    <name evidence="1" type="ORF">J5U18_10950</name>
</gene>
<evidence type="ECO:0008006" key="3">
    <source>
        <dbReference type="Google" id="ProtNLM"/>
    </source>
</evidence>
<evidence type="ECO:0000313" key="1">
    <source>
        <dbReference type="EMBL" id="MBP3944070.1"/>
    </source>
</evidence>